<dbReference type="EnsemblMetazoa" id="Aqu2.1.15176_001">
    <property type="protein sequence ID" value="Aqu2.1.15176_001"/>
    <property type="gene ID" value="Aqu2.1.15176"/>
</dbReference>
<dbReference type="Gene3D" id="3.40.50.2000">
    <property type="entry name" value="Glycogen Phosphorylase B"/>
    <property type="match status" value="1"/>
</dbReference>
<feature type="transmembrane region" description="Helical" evidence="20">
    <location>
        <begin position="6"/>
        <end position="27"/>
    </location>
</feature>
<evidence type="ECO:0000256" key="7">
    <source>
        <dbReference type="ARBA" id="ARBA00022679"/>
    </source>
</evidence>
<comment type="catalytic activity">
    <reaction evidence="16">
        <text>an N,N'-diacetylchitobiosyl-diphospho-di-trans,poly-cis-dolichol + GDP-alpha-D-mannose = a beta-D-Man-(1-&gt;4)-beta-D-GlcNAc-(1-&gt;4)-alpha-D-GlcNAc-diphospho-di-trans,poly-cis-dolichol + GDP + H(+)</text>
        <dbReference type="Rhea" id="RHEA:13865"/>
        <dbReference type="Rhea" id="RHEA-COMP:19510"/>
        <dbReference type="Rhea" id="RHEA-COMP:19511"/>
        <dbReference type="ChEBI" id="CHEBI:15378"/>
        <dbReference type="ChEBI" id="CHEBI:57269"/>
        <dbReference type="ChEBI" id="CHEBI:57527"/>
        <dbReference type="ChEBI" id="CHEBI:58189"/>
        <dbReference type="ChEBI" id="CHEBI:58472"/>
        <dbReference type="EC" id="2.4.1.142"/>
    </reaction>
    <physiologicalReaction direction="left-to-right" evidence="16">
        <dbReference type="Rhea" id="RHEA:13866"/>
    </physiologicalReaction>
</comment>
<keyword evidence="8 20" id="KW-0812">Transmembrane</keyword>
<dbReference type="OrthoDB" id="614844at2759"/>
<evidence type="ECO:0000256" key="17">
    <source>
        <dbReference type="ARBA" id="ARBA00056362"/>
    </source>
</evidence>
<dbReference type="InterPro" id="IPR026051">
    <property type="entry name" value="ALG1-like"/>
</dbReference>
<evidence type="ECO:0000256" key="6">
    <source>
        <dbReference type="ARBA" id="ARBA00022676"/>
    </source>
</evidence>
<proteinExistence type="inferred from homology"/>
<dbReference type="SUPFAM" id="SSF53756">
    <property type="entry name" value="UDP-Glycosyltransferase/glycogen phosphorylase"/>
    <property type="match status" value="1"/>
</dbReference>
<keyword evidence="10" id="KW-0735">Signal-anchor</keyword>
<dbReference type="eggNOG" id="KOG2941">
    <property type="taxonomic scope" value="Eukaryota"/>
</dbReference>
<dbReference type="PANTHER" id="PTHR13036:SF0">
    <property type="entry name" value="CHITOBIOSYLDIPHOSPHODOLICHOL BETA-MANNOSYLTRANSFERASE"/>
    <property type="match status" value="1"/>
</dbReference>
<evidence type="ECO:0000256" key="14">
    <source>
        <dbReference type="ARBA" id="ARBA00031566"/>
    </source>
</evidence>
<evidence type="ECO:0000256" key="10">
    <source>
        <dbReference type="ARBA" id="ARBA00022968"/>
    </source>
</evidence>
<dbReference type="InterPro" id="IPR001296">
    <property type="entry name" value="Glyco_trans_1"/>
</dbReference>
<evidence type="ECO:0000256" key="20">
    <source>
        <dbReference type="SAM" id="Phobius"/>
    </source>
</evidence>
<dbReference type="KEGG" id="aqu:100640304"/>
<gene>
    <name evidence="22" type="primary">100640304</name>
</gene>
<dbReference type="GO" id="GO:0005789">
    <property type="term" value="C:endoplasmic reticulum membrane"/>
    <property type="evidence" value="ECO:0007669"/>
    <property type="project" value="UniProtKB-SubCell"/>
</dbReference>
<evidence type="ECO:0000256" key="3">
    <source>
        <dbReference type="ARBA" id="ARBA00012611"/>
    </source>
</evidence>
<dbReference type="Pfam" id="PF00534">
    <property type="entry name" value="Glycos_transf_1"/>
    <property type="match status" value="1"/>
</dbReference>
<reference evidence="22" key="2">
    <citation type="submission" date="2017-05" db="UniProtKB">
        <authorList>
            <consortium name="EnsemblMetazoa"/>
        </authorList>
    </citation>
    <scope>IDENTIFICATION</scope>
</reference>
<keyword evidence="12 20" id="KW-0472">Membrane</keyword>
<dbReference type="AlphaFoldDB" id="A0A1X7TJW2"/>
<dbReference type="FunFam" id="3.40.50.2000:FF:000096">
    <property type="entry name" value="ALG1, chitobiosyldiphosphodolichol beta-mannosyltransferase"/>
    <property type="match status" value="1"/>
</dbReference>
<comment type="function">
    <text evidence="17">Mannosyltransferase that operates in the biosynthetic pathway of dolichol-linked oligosaccharides, the glycan precursors employed in protein asparagine (N)-glycosylation. The assembly of dolichol-linked oligosaccharides begins on the cytosolic side of the endoplasmic reticulum membrane and finishes in its lumen. The sequential addition of sugars to dolichol pyrophosphate produces dolichol-linked oligosaccharides containing fourteen sugars, including two GlcNAcs, nine mannoses and three glucoses. Once assembled, the oligosaccharide is transferred from the lipid to nascent proteins by oligosaccharyltransferases. Catalyzes, on the cytoplasmic face of the endoplasmic reticulum, the addition of the first mannose residues to the dolichol-linked oligosaccharide chain, to produce Man1GlcNAc(2)-PP-dolichol core oligosaccharide. Man1GlcNAc(2)-PP-dolichol is a substrate for ALG2, the following enzyme in the biosynthetic pathway.</text>
</comment>
<dbReference type="EnsemblMetazoa" id="XM_003390323.3">
    <property type="protein sequence ID" value="XP_003390371.1"/>
    <property type="gene ID" value="LOC100640304"/>
</dbReference>
<evidence type="ECO:0000256" key="12">
    <source>
        <dbReference type="ARBA" id="ARBA00023136"/>
    </source>
</evidence>
<keyword evidence="5" id="KW-0597">Phosphoprotein</keyword>
<evidence type="ECO:0000259" key="21">
    <source>
        <dbReference type="Pfam" id="PF00534"/>
    </source>
</evidence>
<evidence type="ECO:0000256" key="11">
    <source>
        <dbReference type="ARBA" id="ARBA00022989"/>
    </source>
</evidence>
<sequence length="467" mass="53175">MAVFAVLFSLVFFPLILFVSGTILLSLKWREEDGKKRVQVVVLGDIGRSPRMQYHSHSLALQDFDVDIIGYGGSQLIPSLSKSAKVNVYYLPDIPERINRLPSLPRYISKVLFQTVTLFWTLIKKTKKPSNVLLQTPPAIPSQFVLILVSLLRGSKLIVDYHNYAYTIMALSLGENHILVKLTWIYERVMSFFVSARLCVSDAMRKDLRKNWGVNSYVMYDRPPNIFQVVSTAQKHELFLKLSQTIPIFKDNGNEKNVSRTGFSESTPTGTRLRDDRPFLLVSSTSWTEDEDFSILLKALEIYEEKAKDPGNNLPTIVCIITGKGPLKSYYEDLIKKKCFKQVNIITMWLSSEDYPVLLASADLGVCLHKSSSGLDLPMKIVDMFGCGLPVCAFRFECLHELLKDEHNGLAFDTHQQLAGQLQRLCSGFPSPNTSLNRFRDNLVSFHSLRWHHYWKLHVLPLVTGHL</sequence>
<evidence type="ECO:0000313" key="22">
    <source>
        <dbReference type="EnsemblMetazoa" id="Aqu2.1.15176_001"/>
    </source>
</evidence>
<evidence type="ECO:0000256" key="2">
    <source>
        <dbReference type="ARBA" id="ARBA00004922"/>
    </source>
</evidence>
<keyword evidence="11 20" id="KW-1133">Transmembrane helix</keyword>
<dbReference type="Proteomes" id="UP000007879">
    <property type="component" value="Unassembled WGS sequence"/>
</dbReference>
<evidence type="ECO:0000256" key="8">
    <source>
        <dbReference type="ARBA" id="ARBA00022692"/>
    </source>
</evidence>
<evidence type="ECO:0000256" key="5">
    <source>
        <dbReference type="ARBA" id="ARBA00022553"/>
    </source>
</evidence>
<name>A0A1X7TJW2_AMPQE</name>
<evidence type="ECO:0000256" key="9">
    <source>
        <dbReference type="ARBA" id="ARBA00022824"/>
    </source>
</evidence>
<keyword evidence="9" id="KW-0256">Endoplasmic reticulum</keyword>
<comment type="pathway">
    <text evidence="2">Protein modification; protein glycosylation.</text>
</comment>
<dbReference type="PANTHER" id="PTHR13036">
    <property type="entry name" value="BETA1,4 MANNOSYLTRANSFERASE"/>
    <property type="match status" value="1"/>
</dbReference>
<dbReference type="GO" id="GO:0004578">
    <property type="term" value="F:chitobiosyldiphosphodolichol beta-mannosyltransferase activity"/>
    <property type="evidence" value="ECO:0007669"/>
    <property type="project" value="UniProtKB-EC"/>
</dbReference>
<evidence type="ECO:0000256" key="18">
    <source>
        <dbReference type="ARBA" id="ARBA00061237"/>
    </source>
</evidence>
<protein>
    <recommendedName>
        <fullName evidence="4">Chitobiosyldiphosphodolichol beta-mannosyltransferase</fullName>
        <ecNumber evidence="3">2.4.1.142</ecNumber>
    </recommendedName>
    <alternativeName>
        <fullName evidence="19">Asparagine-linked glycosylation protein 1 homolog</fullName>
    </alternativeName>
    <alternativeName>
        <fullName evidence="14">Beta-1,4-mannosyltransferase</fullName>
    </alternativeName>
    <alternativeName>
        <fullName evidence="15">GDP-Man:GlcNAc2-PP-dolichol mannosyltransferase</fullName>
    </alternativeName>
    <alternativeName>
        <fullName evidence="13">GDP-mannose-dolichol diphosphochitobiose mannosyltransferase</fullName>
    </alternativeName>
</protein>
<keyword evidence="7" id="KW-0808">Transferase</keyword>
<comment type="similarity">
    <text evidence="18">Belongs to the glycosyltransferase group 1 family. Glycosyltransferase 33 subfamily.</text>
</comment>
<evidence type="ECO:0000256" key="16">
    <source>
        <dbReference type="ARBA" id="ARBA00045071"/>
    </source>
</evidence>
<reference evidence="23" key="1">
    <citation type="journal article" date="2010" name="Nature">
        <title>The Amphimedon queenslandica genome and the evolution of animal complexity.</title>
        <authorList>
            <person name="Srivastava M."/>
            <person name="Simakov O."/>
            <person name="Chapman J."/>
            <person name="Fahey B."/>
            <person name="Gauthier M.E."/>
            <person name="Mitros T."/>
            <person name="Richards G.S."/>
            <person name="Conaco C."/>
            <person name="Dacre M."/>
            <person name="Hellsten U."/>
            <person name="Larroux C."/>
            <person name="Putnam N.H."/>
            <person name="Stanke M."/>
            <person name="Adamska M."/>
            <person name="Darling A."/>
            <person name="Degnan S.M."/>
            <person name="Oakley T.H."/>
            <person name="Plachetzki D.C."/>
            <person name="Zhai Y."/>
            <person name="Adamski M."/>
            <person name="Calcino A."/>
            <person name="Cummins S.F."/>
            <person name="Goodstein D.M."/>
            <person name="Harris C."/>
            <person name="Jackson D.J."/>
            <person name="Leys S.P."/>
            <person name="Shu S."/>
            <person name="Woodcroft B.J."/>
            <person name="Vervoort M."/>
            <person name="Kosik K.S."/>
            <person name="Manning G."/>
            <person name="Degnan B.M."/>
            <person name="Rokhsar D.S."/>
        </authorList>
    </citation>
    <scope>NUCLEOTIDE SEQUENCE [LARGE SCALE GENOMIC DNA]</scope>
</reference>
<evidence type="ECO:0000313" key="23">
    <source>
        <dbReference type="Proteomes" id="UP000007879"/>
    </source>
</evidence>
<evidence type="ECO:0000256" key="19">
    <source>
        <dbReference type="ARBA" id="ARBA00082785"/>
    </source>
</evidence>
<keyword evidence="23" id="KW-1185">Reference proteome</keyword>
<dbReference type="STRING" id="400682.A0A1X7TJW2"/>
<evidence type="ECO:0000256" key="4">
    <source>
        <dbReference type="ARBA" id="ARBA00015841"/>
    </source>
</evidence>
<keyword evidence="6" id="KW-0328">Glycosyltransferase</keyword>
<evidence type="ECO:0000256" key="15">
    <source>
        <dbReference type="ARBA" id="ARBA00033088"/>
    </source>
</evidence>
<evidence type="ECO:0000256" key="1">
    <source>
        <dbReference type="ARBA" id="ARBA00004389"/>
    </source>
</evidence>
<organism evidence="22">
    <name type="scientific">Amphimedon queenslandica</name>
    <name type="common">Sponge</name>
    <dbReference type="NCBI Taxonomy" id="400682"/>
    <lineage>
        <taxon>Eukaryota</taxon>
        <taxon>Metazoa</taxon>
        <taxon>Porifera</taxon>
        <taxon>Demospongiae</taxon>
        <taxon>Heteroscleromorpha</taxon>
        <taxon>Haplosclerida</taxon>
        <taxon>Niphatidae</taxon>
        <taxon>Amphimedon</taxon>
    </lineage>
</organism>
<accession>A0A1X7TJW2</accession>
<comment type="subcellular location">
    <subcellularLocation>
        <location evidence="1">Endoplasmic reticulum membrane</location>
        <topology evidence="1">Single-pass membrane protein</topology>
    </subcellularLocation>
</comment>
<dbReference type="InParanoid" id="A0A1X7TJW2"/>
<evidence type="ECO:0000256" key="13">
    <source>
        <dbReference type="ARBA" id="ARBA00031434"/>
    </source>
</evidence>
<dbReference type="EC" id="2.4.1.142" evidence="3"/>
<feature type="domain" description="Glycosyl transferase family 1" evidence="21">
    <location>
        <begin position="275"/>
        <end position="426"/>
    </location>
</feature>